<reference evidence="2" key="1">
    <citation type="journal article" date="2017" name="Nature">
        <title>The sunflower genome provides insights into oil metabolism, flowering and Asterid evolution.</title>
        <authorList>
            <person name="Badouin H."/>
            <person name="Gouzy J."/>
            <person name="Grassa C.J."/>
            <person name="Murat F."/>
            <person name="Staton S.E."/>
            <person name="Cottret L."/>
            <person name="Lelandais-Briere C."/>
            <person name="Owens G.L."/>
            <person name="Carrere S."/>
            <person name="Mayjonade B."/>
            <person name="Legrand L."/>
            <person name="Gill N."/>
            <person name="Kane N.C."/>
            <person name="Bowers J.E."/>
            <person name="Hubner S."/>
            <person name="Bellec A."/>
            <person name="Berard A."/>
            <person name="Berges H."/>
            <person name="Blanchet N."/>
            <person name="Boniface M.C."/>
            <person name="Brunel D."/>
            <person name="Catrice O."/>
            <person name="Chaidir N."/>
            <person name="Claudel C."/>
            <person name="Donnadieu C."/>
            <person name="Faraut T."/>
            <person name="Fievet G."/>
            <person name="Helmstetter N."/>
            <person name="King M."/>
            <person name="Knapp S.J."/>
            <person name="Lai Z."/>
            <person name="Le Paslier M.C."/>
            <person name="Lippi Y."/>
            <person name="Lorenzon L."/>
            <person name="Mandel J.R."/>
            <person name="Marage G."/>
            <person name="Marchand G."/>
            <person name="Marquand E."/>
            <person name="Bret-Mestries E."/>
            <person name="Morien E."/>
            <person name="Nambeesan S."/>
            <person name="Nguyen T."/>
            <person name="Pegot-Espagnet P."/>
            <person name="Pouilly N."/>
            <person name="Raftis F."/>
            <person name="Sallet E."/>
            <person name="Schiex T."/>
            <person name="Thomas J."/>
            <person name="Vandecasteele C."/>
            <person name="Vares D."/>
            <person name="Vear F."/>
            <person name="Vautrin S."/>
            <person name="Crespi M."/>
            <person name="Mangin B."/>
            <person name="Burke J.M."/>
            <person name="Salse J."/>
            <person name="Munos S."/>
            <person name="Vincourt P."/>
            <person name="Rieseberg L.H."/>
            <person name="Langlade N.B."/>
        </authorList>
    </citation>
    <scope>NUCLEOTIDE SEQUENCE</scope>
    <source>
        <tissue evidence="2">Leaves</tissue>
    </source>
</reference>
<evidence type="ECO:0000313" key="2">
    <source>
        <dbReference type="EMBL" id="KAF5789355.1"/>
    </source>
</evidence>
<protein>
    <submittedName>
        <fullName evidence="2">Uncharacterized protein</fullName>
    </submittedName>
</protein>
<dbReference type="Proteomes" id="UP000215914">
    <property type="component" value="Unassembled WGS sequence"/>
</dbReference>
<dbReference type="Gramene" id="mRNA:HanXRQr2_Chr09g0370261">
    <property type="protein sequence ID" value="mRNA:HanXRQr2_Chr09g0370261"/>
    <property type="gene ID" value="HanXRQr2_Chr09g0370261"/>
</dbReference>
<proteinExistence type="predicted"/>
<keyword evidence="3" id="KW-1185">Reference proteome</keyword>
<comment type="caution">
    <text evidence="2">The sequence shown here is derived from an EMBL/GenBank/DDBJ whole genome shotgun (WGS) entry which is preliminary data.</text>
</comment>
<name>A0A9K3I3M2_HELAN</name>
<organism evidence="2 3">
    <name type="scientific">Helianthus annuus</name>
    <name type="common">Common sunflower</name>
    <dbReference type="NCBI Taxonomy" id="4232"/>
    <lineage>
        <taxon>Eukaryota</taxon>
        <taxon>Viridiplantae</taxon>
        <taxon>Streptophyta</taxon>
        <taxon>Embryophyta</taxon>
        <taxon>Tracheophyta</taxon>
        <taxon>Spermatophyta</taxon>
        <taxon>Magnoliopsida</taxon>
        <taxon>eudicotyledons</taxon>
        <taxon>Gunneridae</taxon>
        <taxon>Pentapetalae</taxon>
        <taxon>asterids</taxon>
        <taxon>campanulids</taxon>
        <taxon>Asterales</taxon>
        <taxon>Asteraceae</taxon>
        <taxon>Asteroideae</taxon>
        <taxon>Heliantheae alliance</taxon>
        <taxon>Heliantheae</taxon>
        <taxon>Helianthus</taxon>
    </lineage>
</organism>
<gene>
    <name evidence="2" type="ORF">HanXRQr2_Chr09g0370261</name>
    <name evidence="1" type="ORF">HanXRQr2_Chr16g0724431</name>
</gene>
<evidence type="ECO:0000313" key="3">
    <source>
        <dbReference type="Proteomes" id="UP000215914"/>
    </source>
</evidence>
<dbReference type="Gramene" id="mRNA:HanXRQr2_Chr16g0724431">
    <property type="protein sequence ID" value="mRNA:HanXRQr2_Chr16g0724431"/>
    <property type="gene ID" value="HanXRQr2_Chr16g0724431"/>
</dbReference>
<accession>A0A9K3I3M2</accession>
<reference evidence="2" key="2">
    <citation type="submission" date="2020-06" db="EMBL/GenBank/DDBJ databases">
        <title>Helianthus annuus Genome sequencing and assembly Release 2.</title>
        <authorList>
            <person name="Gouzy J."/>
            <person name="Langlade N."/>
            <person name="Munos S."/>
        </authorList>
    </citation>
    <scope>NUCLEOTIDE SEQUENCE</scope>
    <source>
        <tissue evidence="2">Leaves</tissue>
    </source>
</reference>
<sequence>MTMEVCNRCTRSIVKRPFFIFHLLFIFEQPNATLGSCMQLVNNLLRPAINNQQILSESISLLVRIFLDSY</sequence>
<dbReference type="AlphaFoldDB" id="A0A9K3I3M2"/>
<dbReference type="EMBL" id="MNCJ02000331">
    <property type="protein sequence ID" value="KAF5758004.1"/>
    <property type="molecule type" value="Genomic_DNA"/>
</dbReference>
<evidence type="ECO:0000313" key="1">
    <source>
        <dbReference type="EMBL" id="KAF5758004.1"/>
    </source>
</evidence>
<dbReference type="EMBL" id="MNCJ02000324">
    <property type="protein sequence ID" value="KAF5789355.1"/>
    <property type="molecule type" value="Genomic_DNA"/>
</dbReference>